<dbReference type="Pfam" id="PF01535">
    <property type="entry name" value="PPR"/>
    <property type="match status" value="3"/>
</dbReference>
<dbReference type="GO" id="GO:0003723">
    <property type="term" value="F:RNA binding"/>
    <property type="evidence" value="ECO:0007669"/>
    <property type="project" value="InterPro"/>
</dbReference>
<feature type="non-terminal residue" evidence="5">
    <location>
        <position position="497"/>
    </location>
</feature>
<dbReference type="InterPro" id="IPR046960">
    <property type="entry name" value="PPR_At4g14850-like_plant"/>
</dbReference>
<dbReference type="EMBL" id="LWDX02030341">
    <property type="protein sequence ID" value="OEL28305.1"/>
    <property type="molecule type" value="Genomic_DNA"/>
</dbReference>
<sequence>MFLQSAEKPSTFSTLASYTTATRDPFAIANALSAAASASTTAPPSMGPQLHASTIKLGVCADTFTMNHLLIFYSRCGNLSGAVDVFDEMPRRNLVSWTAMVSSSVRSGAPELGFGLFVSMVRSGFCPNEFALASALGACCRPVEANVKLGLSLHGLAVKAGLDGNPYVGSSLMLMHAKHGHIAAAERVFGNIVFKDLACWNAMLEGYVSNGRGFDAMRTLVQMHHSGITPDVFTYISAVKATSITSELKFGQQLHGLVIKNMLQSDTSVMNSLVDMYFRAGLKETAMAIFGMIRRKDTISWNTMISGLARDDDEKVAADCFVDMSRYGCKPNQVTFSVMLRLSGAKENSSLGLQIFGLAYLHGYWDNILVENAIINMLSRCGLLSWAYGFFCNLSARNVATWNEMIAGFALQGCSEDVMRLFRSLVCFGARPDEFTYPAVLCAFQQAHDARNHEQVHASVLKHGFASCQFVSSSLIKAKAALGSVQSSLKVIEDAGK</sequence>
<evidence type="ECO:0000256" key="1">
    <source>
        <dbReference type="ARBA" id="ARBA00006643"/>
    </source>
</evidence>
<feature type="repeat" description="PPR" evidence="4">
    <location>
        <begin position="398"/>
        <end position="432"/>
    </location>
</feature>
<feature type="repeat" description="PPR" evidence="4">
    <location>
        <begin position="297"/>
        <end position="331"/>
    </location>
</feature>
<dbReference type="Gene3D" id="1.25.40.10">
    <property type="entry name" value="Tetratricopeptide repeat domain"/>
    <property type="match status" value="4"/>
</dbReference>
<evidence type="ECO:0000313" key="6">
    <source>
        <dbReference type="Proteomes" id="UP000095767"/>
    </source>
</evidence>
<dbReference type="STRING" id="888268.A0A1E5VT65"/>
<dbReference type="PANTHER" id="PTHR47926:SF347">
    <property type="entry name" value="PENTATRICOPEPTIDE REPEAT-CONTAINING PROTEIN"/>
    <property type="match status" value="1"/>
</dbReference>
<comment type="caution">
    <text evidence="5">The sequence shown here is derived from an EMBL/GenBank/DDBJ whole genome shotgun (WGS) entry which is preliminary data.</text>
</comment>
<dbReference type="PROSITE" id="PS51375">
    <property type="entry name" value="PPR"/>
    <property type="match status" value="4"/>
</dbReference>
<evidence type="ECO:0000256" key="2">
    <source>
        <dbReference type="ARBA" id="ARBA00022737"/>
    </source>
</evidence>
<feature type="repeat" description="PPR" evidence="4">
    <location>
        <begin position="62"/>
        <end position="96"/>
    </location>
</feature>
<dbReference type="FunFam" id="1.25.40.10:FF:000343">
    <property type="entry name" value="Pentatricopeptide repeat-containing protein At3g58590"/>
    <property type="match status" value="1"/>
</dbReference>
<keyword evidence="2" id="KW-0677">Repeat</keyword>
<dbReference type="GO" id="GO:0009451">
    <property type="term" value="P:RNA modification"/>
    <property type="evidence" value="ECO:0007669"/>
    <property type="project" value="InterPro"/>
</dbReference>
<dbReference type="OrthoDB" id="733253at2759"/>
<dbReference type="InterPro" id="IPR002885">
    <property type="entry name" value="PPR_rpt"/>
</dbReference>
<evidence type="ECO:0000256" key="3">
    <source>
        <dbReference type="ARBA" id="ARBA00022946"/>
    </source>
</evidence>
<dbReference type="FunFam" id="1.25.40.10:FF:000201">
    <property type="entry name" value="Pentatricopeptide repeat-containing protein mitochondrial"/>
    <property type="match status" value="1"/>
</dbReference>
<keyword evidence="3" id="KW-0809">Transit peptide</keyword>
<evidence type="ECO:0000313" key="5">
    <source>
        <dbReference type="EMBL" id="OEL28305.1"/>
    </source>
</evidence>
<name>A0A1E5VT65_9POAL</name>
<protein>
    <submittedName>
        <fullName evidence="5">Pentatricopeptide repeat-containing protein</fullName>
    </submittedName>
</protein>
<dbReference type="AlphaFoldDB" id="A0A1E5VT65"/>
<feature type="repeat" description="PPR" evidence="4">
    <location>
        <begin position="196"/>
        <end position="230"/>
    </location>
</feature>
<gene>
    <name evidence="5" type="ORF">BAE44_0010676</name>
</gene>
<dbReference type="Pfam" id="PF13041">
    <property type="entry name" value="PPR_2"/>
    <property type="match status" value="2"/>
</dbReference>
<accession>A0A1E5VT65</accession>
<comment type="similarity">
    <text evidence="1">Belongs to the PPR family. PCMP-H subfamily.</text>
</comment>
<dbReference type="PANTHER" id="PTHR47926">
    <property type="entry name" value="PENTATRICOPEPTIDE REPEAT-CONTAINING PROTEIN"/>
    <property type="match status" value="1"/>
</dbReference>
<organism evidence="5 6">
    <name type="scientific">Dichanthelium oligosanthes</name>
    <dbReference type="NCBI Taxonomy" id="888268"/>
    <lineage>
        <taxon>Eukaryota</taxon>
        <taxon>Viridiplantae</taxon>
        <taxon>Streptophyta</taxon>
        <taxon>Embryophyta</taxon>
        <taxon>Tracheophyta</taxon>
        <taxon>Spermatophyta</taxon>
        <taxon>Magnoliopsida</taxon>
        <taxon>Liliopsida</taxon>
        <taxon>Poales</taxon>
        <taxon>Poaceae</taxon>
        <taxon>PACMAD clade</taxon>
        <taxon>Panicoideae</taxon>
        <taxon>Panicodae</taxon>
        <taxon>Paniceae</taxon>
        <taxon>Dichantheliinae</taxon>
        <taxon>Dichanthelium</taxon>
    </lineage>
</organism>
<dbReference type="NCBIfam" id="TIGR00756">
    <property type="entry name" value="PPR"/>
    <property type="match status" value="5"/>
</dbReference>
<reference evidence="5 6" key="1">
    <citation type="submission" date="2016-09" db="EMBL/GenBank/DDBJ databases">
        <title>The draft genome of Dichanthelium oligosanthes: A C3 panicoid grass species.</title>
        <authorList>
            <person name="Studer A.J."/>
            <person name="Schnable J.C."/>
            <person name="Brutnell T.P."/>
        </authorList>
    </citation>
    <scope>NUCLEOTIDE SEQUENCE [LARGE SCALE GENOMIC DNA]</scope>
    <source>
        <strain evidence="6">cv. Kellogg 1175</strain>
        <tissue evidence="5">Leaf</tissue>
    </source>
</reference>
<keyword evidence="6" id="KW-1185">Reference proteome</keyword>
<proteinExistence type="inferred from homology"/>
<dbReference type="Proteomes" id="UP000095767">
    <property type="component" value="Unassembled WGS sequence"/>
</dbReference>
<evidence type="ECO:0000256" key="4">
    <source>
        <dbReference type="PROSITE-ProRule" id="PRU00708"/>
    </source>
</evidence>
<dbReference type="InterPro" id="IPR011990">
    <property type="entry name" value="TPR-like_helical_dom_sf"/>
</dbReference>
<dbReference type="FunFam" id="1.25.40.10:FF:001729">
    <property type="entry name" value="Pentatricopeptide repeat-containing protein"/>
    <property type="match status" value="1"/>
</dbReference>